<protein>
    <submittedName>
        <fullName evidence="1">Uncharacterized protein</fullName>
    </submittedName>
</protein>
<name>A0A7S3UYX5_9STRA</name>
<proteinExistence type="predicted"/>
<reference evidence="1" key="1">
    <citation type="submission" date="2021-01" db="EMBL/GenBank/DDBJ databases">
        <authorList>
            <person name="Corre E."/>
            <person name="Pelletier E."/>
            <person name="Niang G."/>
            <person name="Scheremetjew M."/>
            <person name="Finn R."/>
            <person name="Kale V."/>
            <person name="Holt S."/>
            <person name="Cochrane G."/>
            <person name="Meng A."/>
            <person name="Brown T."/>
            <person name="Cohen L."/>
        </authorList>
    </citation>
    <scope>NUCLEOTIDE SEQUENCE</scope>
    <source>
        <strain evidence="1">GSBS06</strain>
    </source>
</reference>
<dbReference type="EMBL" id="HBIN01015508">
    <property type="protein sequence ID" value="CAE0441637.1"/>
    <property type="molecule type" value="Transcribed_RNA"/>
</dbReference>
<accession>A0A7S3UYX5</accession>
<evidence type="ECO:0000313" key="1">
    <source>
        <dbReference type="EMBL" id="CAE0441637.1"/>
    </source>
</evidence>
<dbReference type="AlphaFoldDB" id="A0A7S3UYX5"/>
<organism evidence="1">
    <name type="scientific">Aplanochytrium stocchinoi</name>
    <dbReference type="NCBI Taxonomy" id="215587"/>
    <lineage>
        <taxon>Eukaryota</taxon>
        <taxon>Sar</taxon>
        <taxon>Stramenopiles</taxon>
        <taxon>Bigyra</taxon>
        <taxon>Labyrinthulomycetes</taxon>
        <taxon>Thraustochytrida</taxon>
        <taxon>Thraustochytriidae</taxon>
        <taxon>Aplanochytrium</taxon>
    </lineage>
</organism>
<gene>
    <name evidence="1" type="ORF">ASTO00021_LOCUS11767</name>
</gene>
<sequence>MAEGHLPMVAISNFYYNLKPAEDLMKIDMYKYSTIALQNMSNVNSLAAATVASNSTAPECDFTLLVSFDQKKEEITGRGLIVSLDAKVAFDTLKATIGDYLKSINISPQMNIAQLENKKRFWKGLREYCQSRVRGSMDGMHWAIRVWAGYPLYQVPMSNATNTAFLFQLKTNTVSGDSAEATRECTVTHKQLHDMVNKQFRKFTLGVEQEMETLKSAAAMHPSQQLIDPAKHLYAYAPSSGSIGSFNQHAAGFSHGLPPLQRDHSQHNLSLHLNTINNSANGVTASSMKLIELQQQIPNYPTAGGAQMNIGHNTFAQLPHLHNIQYPNLTRRFSADKLVMHNMSNNHSKPNSTDSRIAQSKDLNEMLSDFKKLLNETKHLLKDSDRLQMKNELHSIIRSNLSTEVRFSGSKRSRSEIDTTPIKRAVADQSDDSSYSDTVSTPDNIPYKDARWTDAEEAIMIGLGMECYLLHGTHNWEKIAKCFEAAWKKFCSENNLTPQTEAKSPSLIAQHFKSLKKKIQSKDEKRSLMSFLNTWKDVYNKGNRLIDTESTYSLDT</sequence>